<proteinExistence type="predicted"/>
<accession>A0AAN8F1Y0</accession>
<feature type="compositionally biased region" description="Acidic residues" evidence="1">
    <location>
        <begin position="7"/>
        <end position="40"/>
    </location>
</feature>
<evidence type="ECO:0000313" key="3">
    <source>
        <dbReference type="Proteomes" id="UP001331761"/>
    </source>
</evidence>
<comment type="caution">
    <text evidence="2">The sequence shown here is derived from an EMBL/GenBank/DDBJ whole genome shotgun (WGS) entry which is preliminary data.</text>
</comment>
<protein>
    <submittedName>
        <fullName evidence="2">Uncharacterized protein</fullName>
    </submittedName>
</protein>
<dbReference type="AlphaFoldDB" id="A0AAN8F1Y0"/>
<gene>
    <name evidence="2" type="ORF">GCK32_012677</name>
</gene>
<sequence>MTRTDMDECDSVEIDSPVEEVSEYEPDSNELEWSSEEDCVGETNPKAHKKYFMVEGSMLMKLFRYCPRDPPTIGSKRRN</sequence>
<evidence type="ECO:0000313" key="2">
    <source>
        <dbReference type="EMBL" id="KAK5967404.1"/>
    </source>
</evidence>
<evidence type="ECO:0000256" key="1">
    <source>
        <dbReference type="SAM" id="MobiDB-lite"/>
    </source>
</evidence>
<feature type="region of interest" description="Disordered" evidence="1">
    <location>
        <begin position="1"/>
        <end position="41"/>
    </location>
</feature>
<reference evidence="2 3" key="1">
    <citation type="submission" date="2019-10" db="EMBL/GenBank/DDBJ databases">
        <title>Assembly and Annotation for the nematode Trichostrongylus colubriformis.</title>
        <authorList>
            <person name="Martin J."/>
        </authorList>
    </citation>
    <scope>NUCLEOTIDE SEQUENCE [LARGE SCALE GENOMIC DNA]</scope>
    <source>
        <strain evidence="2">G859</strain>
        <tissue evidence="2">Whole worm</tissue>
    </source>
</reference>
<keyword evidence="3" id="KW-1185">Reference proteome</keyword>
<dbReference type="EMBL" id="WIXE01022529">
    <property type="protein sequence ID" value="KAK5967404.1"/>
    <property type="molecule type" value="Genomic_DNA"/>
</dbReference>
<organism evidence="2 3">
    <name type="scientific">Trichostrongylus colubriformis</name>
    <name type="common">Black scour worm</name>
    <dbReference type="NCBI Taxonomy" id="6319"/>
    <lineage>
        <taxon>Eukaryota</taxon>
        <taxon>Metazoa</taxon>
        <taxon>Ecdysozoa</taxon>
        <taxon>Nematoda</taxon>
        <taxon>Chromadorea</taxon>
        <taxon>Rhabditida</taxon>
        <taxon>Rhabditina</taxon>
        <taxon>Rhabditomorpha</taxon>
        <taxon>Strongyloidea</taxon>
        <taxon>Trichostrongylidae</taxon>
        <taxon>Trichostrongylus</taxon>
    </lineage>
</organism>
<name>A0AAN8F1Y0_TRICO</name>
<dbReference type="Proteomes" id="UP001331761">
    <property type="component" value="Unassembled WGS sequence"/>
</dbReference>